<evidence type="ECO:0000256" key="18">
    <source>
        <dbReference type="ARBA" id="ARBA00077825"/>
    </source>
</evidence>
<dbReference type="CDD" id="cd15853">
    <property type="entry name" value="SNARE_Bet1"/>
    <property type="match status" value="1"/>
</dbReference>
<dbReference type="GO" id="GO:0005789">
    <property type="term" value="C:endoplasmic reticulum membrane"/>
    <property type="evidence" value="ECO:0007669"/>
    <property type="project" value="UniProtKB-SubCell"/>
</dbReference>
<reference evidence="21 22" key="1">
    <citation type="submission" date="2015-04" db="EMBL/GenBank/DDBJ databases">
        <authorList>
            <person name="Syromyatnikov M.Y."/>
            <person name="Popov V.N."/>
        </authorList>
    </citation>
    <scope>NUCLEOTIDE SEQUENCE [LARGE SCALE GENOMIC DNA]</scope>
</reference>
<feature type="domain" description="T-SNARE coiled-coil homology" evidence="20">
    <location>
        <begin position="19"/>
        <end position="81"/>
    </location>
</feature>
<dbReference type="InterPro" id="IPR000727">
    <property type="entry name" value="T_SNARE_dom"/>
</dbReference>
<evidence type="ECO:0000313" key="21">
    <source>
        <dbReference type="EMBL" id="CRL01657.1"/>
    </source>
</evidence>
<evidence type="ECO:0000256" key="3">
    <source>
        <dbReference type="ARBA" id="ARBA00022553"/>
    </source>
</evidence>
<dbReference type="Proteomes" id="UP000183832">
    <property type="component" value="Unassembled WGS sequence"/>
</dbReference>
<keyword evidence="22" id="KW-1185">Reference proteome</keyword>
<keyword evidence="7" id="KW-0653">Protein transport</keyword>
<comment type="function">
    <text evidence="15">Required for vesicular transport from the ER to the Golgi complex. Functions as a SNARE involved in the docking process of ER-derived vesicles with the cis-Golgi membrane.</text>
</comment>
<evidence type="ECO:0000313" key="22">
    <source>
        <dbReference type="Proteomes" id="UP000183832"/>
    </source>
</evidence>
<keyword evidence="4 19" id="KW-0812">Transmembrane</keyword>
<dbReference type="GO" id="GO:0016192">
    <property type="term" value="P:vesicle-mediated transport"/>
    <property type="evidence" value="ECO:0007669"/>
    <property type="project" value="UniProtKB-KW"/>
</dbReference>
<evidence type="ECO:0000256" key="19">
    <source>
        <dbReference type="SAM" id="Phobius"/>
    </source>
</evidence>
<dbReference type="FunFam" id="1.20.5.110:FF:000026">
    <property type="entry name" value="BET1 homolog"/>
    <property type="match status" value="1"/>
</dbReference>
<evidence type="ECO:0000256" key="8">
    <source>
        <dbReference type="ARBA" id="ARBA00022989"/>
    </source>
</evidence>
<keyword evidence="8 19" id="KW-1133">Transmembrane helix</keyword>
<accession>A0A1J1IT26</accession>
<gene>
    <name evidence="21" type="primary">putative BET1 homolog</name>
    <name evidence="21" type="ORF">CLUMA_CG014879</name>
</gene>
<feature type="transmembrane region" description="Helical" evidence="19">
    <location>
        <begin position="88"/>
        <end position="107"/>
    </location>
</feature>
<dbReference type="InterPro" id="IPR039899">
    <property type="entry name" value="BET1_SNARE"/>
</dbReference>
<evidence type="ECO:0000256" key="15">
    <source>
        <dbReference type="ARBA" id="ARBA00054011"/>
    </source>
</evidence>
<keyword evidence="9" id="KW-0333">Golgi apparatus</keyword>
<dbReference type="PROSITE" id="PS50192">
    <property type="entry name" value="T_SNARE"/>
    <property type="match status" value="1"/>
</dbReference>
<evidence type="ECO:0000256" key="9">
    <source>
        <dbReference type="ARBA" id="ARBA00023034"/>
    </source>
</evidence>
<proteinExistence type="inferred from homology"/>
<evidence type="ECO:0000256" key="11">
    <source>
        <dbReference type="ARBA" id="ARBA00023136"/>
    </source>
</evidence>
<dbReference type="EMBL" id="CVRI01000056">
    <property type="protein sequence ID" value="CRL01657.1"/>
    <property type="molecule type" value="Genomic_DNA"/>
</dbReference>
<dbReference type="STRING" id="568069.A0A1J1IT26"/>
<comment type="subunit">
    <text evidence="16">Interacts with SNARE complex members GOSR2, SEC22B and STX5. Interacts with LMAN1/ERGIC53. Interacts with STX17.</text>
</comment>
<dbReference type="GO" id="GO:0015031">
    <property type="term" value="P:protein transport"/>
    <property type="evidence" value="ECO:0007669"/>
    <property type="project" value="UniProtKB-KW"/>
</dbReference>
<organism evidence="21 22">
    <name type="scientific">Clunio marinus</name>
    <dbReference type="NCBI Taxonomy" id="568069"/>
    <lineage>
        <taxon>Eukaryota</taxon>
        <taxon>Metazoa</taxon>
        <taxon>Ecdysozoa</taxon>
        <taxon>Arthropoda</taxon>
        <taxon>Hexapoda</taxon>
        <taxon>Insecta</taxon>
        <taxon>Pterygota</taxon>
        <taxon>Neoptera</taxon>
        <taxon>Endopterygota</taxon>
        <taxon>Diptera</taxon>
        <taxon>Nematocera</taxon>
        <taxon>Chironomoidea</taxon>
        <taxon>Chironomidae</taxon>
        <taxon>Clunio</taxon>
    </lineage>
</organism>
<evidence type="ECO:0000259" key="20">
    <source>
        <dbReference type="PROSITE" id="PS50192"/>
    </source>
</evidence>
<comment type="subcellular location">
    <subcellularLocation>
        <location evidence="14">Endomembrane system</location>
        <topology evidence="14">Single-pass type IV membrane protein</topology>
    </subcellularLocation>
    <subcellularLocation>
        <location evidence="1">Endoplasmic reticulum membrane</location>
        <topology evidence="1">Single-pass membrane protein</topology>
    </subcellularLocation>
    <subcellularLocation>
        <location evidence="12">Golgi apparatus</location>
        <location evidence="12">cis-Golgi network membrane</location>
    </subcellularLocation>
</comment>
<keyword evidence="11 19" id="KW-0472">Membrane</keyword>
<name>A0A1J1IT26_9DIPT</name>
<evidence type="ECO:0000256" key="12">
    <source>
        <dbReference type="ARBA" id="ARBA00024188"/>
    </source>
</evidence>
<dbReference type="SUPFAM" id="SSF58038">
    <property type="entry name" value="SNARE fusion complex"/>
    <property type="match status" value="1"/>
</dbReference>
<evidence type="ECO:0000256" key="4">
    <source>
        <dbReference type="ARBA" id="ARBA00022692"/>
    </source>
</evidence>
<evidence type="ECO:0000256" key="10">
    <source>
        <dbReference type="ARBA" id="ARBA00023054"/>
    </source>
</evidence>
<comment type="similarity">
    <text evidence="13">Belongs to the BET1 family.</text>
</comment>
<dbReference type="SMART" id="SM00397">
    <property type="entry name" value="t_SNARE"/>
    <property type="match status" value="1"/>
</dbReference>
<dbReference type="PANTHER" id="PTHR12791">
    <property type="entry name" value="GOLGI SNARE BET1-RELATED"/>
    <property type="match status" value="1"/>
</dbReference>
<keyword evidence="6" id="KW-0931">ER-Golgi transport</keyword>
<sequence>MMRRPQNYGYEPVPQNQSDDLEIENEMLADDLKNKISNLKSLTIDIGNEVRYQDKILNDLDDDMNRTGGFMQNTIGRVVRLSKHRKGYTCYMLLFALLVFLILYVVLKFK</sequence>
<evidence type="ECO:0000256" key="7">
    <source>
        <dbReference type="ARBA" id="ARBA00022927"/>
    </source>
</evidence>
<dbReference type="AlphaFoldDB" id="A0A1J1IT26"/>
<dbReference type="Gene3D" id="1.20.5.110">
    <property type="match status" value="1"/>
</dbReference>
<dbReference type="OrthoDB" id="261831at2759"/>
<protein>
    <recommendedName>
        <fullName evidence="17">BET1 homolog</fullName>
    </recommendedName>
    <alternativeName>
        <fullName evidence="18">Golgi vesicular membrane-trafficking protein p18</fullName>
    </alternativeName>
</protein>
<evidence type="ECO:0000256" key="16">
    <source>
        <dbReference type="ARBA" id="ARBA00063965"/>
    </source>
</evidence>
<evidence type="ECO:0000256" key="13">
    <source>
        <dbReference type="ARBA" id="ARBA00037962"/>
    </source>
</evidence>
<evidence type="ECO:0000256" key="6">
    <source>
        <dbReference type="ARBA" id="ARBA00022892"/>
    </source>
</evidence>
<evidence type="ECO:0000256" key="14">
    <source>
        <dbReference type="ARBA" id="ARBA00046280"/>
    </source>
</evidence>
<keyword evidence="10" id="KW-0175">Coiled coil</keyword>
<evidence type="ECO:0000256" key="5">
    <source>
        <dbReference type="ARBA" id="ARBA00022824"/>
    </source>
</evidence>
<keyword evidence="2" id="KW-0813">Transport</keyword>
<evidence type="ECO:0000256" key="1">
    <source>
        <dbReference type="ARBA" id="ARBA00004389"/>
    </source>
</evidence>
<evidence type="ECO:0000256" key="2">
    <source>
        <dbReference type="ARBA" id="ARBA00022448"/>
    </source>
</evidence>
<keyword evidence="3" id="KW-0597">Phosphoprotein</keyword>
<keyword evidence="5" id="KW-0256">Endoplasmic reticulum</keyword>
<dbReference type="GO" id="GO:0005794">
    <property type="term" value="C:Golgi apparatus"/>
    <property type="evidence" value="ECO:0007669"/>
    <property type="project" value="UniProtKB-SubCell"/>
</dbReference>
<evidence type="ECO:0000256" key="17">
    <source>
        <dbReference type="ARBA" id="ARBA00071590"/>
    </source>
</evidence>